<sequence length="181" mass="19207">MTVHTPAPDAPRTHTVLDGTPVGPLTLVAAGDALTGLYMTDQRHRPPQETFGAPADPGEPPFAAAIDQLRAYFRGELTTFDLPLALRGTPFQRRVWAALCTIPYGETLSYGQLAERLGAPTAARAVGLANGRNPVGIIVPCHRVVGANGSLTGYGGGLDRKRRLLAFERTPDTLFPLEPAG</sequence>
<feature type="domain" description="Methylated-DNA-[protein]-cysteine S-methyltransferase DNA binding" evidence="10">
    <location>
        <begin position="90"/>
        <end position="169"/>
    </location>
</feature>
<keyword evidence="4 9" id="KW-0489">Methyltransferase</keyword>
<dbReference type="SUPFAM" id="SSF46767">
    <property type="entry name" value="Methylated DNA-protein cysteine methyltransferase, C-terminal domain"/>
    <property type="match status" value="1"/>
</dbReference>
<dbReference type="GO" id="GO:0003908">
    <property type="term" value="F:methylated-DNA-[protein]-cysteine S-methyltransferase activity"/>
    <property type="evidence" value="ECO:0007669"/>
    <property type="project" value="UniProtKB-UniRule"/>
</dbReference>
<comment type="miscellaneous">
    <text evidence="9">This enzyme catalyzes only one turnover and therefore is not strictly catalytic. According to one definition, an enzyme is a biocatalyst that acts repeatedly and over many reaction cycles.</text>
</comment>
<protein>
    <recommendedName>
        <fullName evidence="9">Methylated-DNA--protein-cysteine methyltransferase</fullName>
        <ecNumber evidence="9">2.1.1.63</ecNumber>
    </recommendedName>
    <alternativeName>
        <fullName evidence="9">6-O-methylguanine-DNA methyltransferase</fullName>
        <shortName evidence="9">MGMT</shortName>
    </alternativeName>
    <alternativeName>
        <fullName evidence="9">O-6-methylguanine-DNA-alkyltransferase</fullName>
    </alternativeName>
</protein>
<keyword evidence="7 9" id="KW-0234">DNA repair</keyword>
<dbReference type="Proteomes" id="UP000325598">
    <property type="component" value="Unassembled WGS sequence"/>
</dbReference>
<comment type="catalytic activity">
    <reaction evidence="1 9">
        <text>a 4-O-methyl-thymidine in DNA + L-cysteinyl-[protein] = a thymidine in DNA + S-methyl-L-cysteinyl-[protein]</text>
        <dbReference type="Rhea" id="RHEA:53428"/>
        <dbReference type="Rhea" id="RHEA-COMP:10131"/>
        <dbReference type="Rhea" id="RHEA-COMP:10132"/>
        <dbReference type="Rhea" id="RHEA-COMP:13555"/>
        <dbReference type="Rhea" id="RHEA-COMP:13556"/>
        <dbReference type="ChEBI" id="CHEBI:29950"/>
        <dbReference type="ChEBI" id="CHEBI:82612"/>
        <dbReference type="ChEBI" id="CHEBI:137386"/>
        <dbReference type="ChEBI" id="CHEBI:137387"/>
        <dbReference type="EC" id="2.1.1.63"/>
    </reaction>
</comment>
<evidence type="ECO:0000256" key="2">
    <source>
        <dbReference type="ARBA" id="ARBA00008711"/>
    </source>
</evidence>
<evidence type="ECO:0000313" key="12">
    <source>
        <dbReference type="EMBL" id="GES28918.1"/>
    </source>
</evidence>
<evidence type="ECO:0000256" key="3">
    <source>
        <dbReference type="ARBA" id="ARBA00022490"/>
    </source>
</evidence>
<dbReference type="InterPro" id="IPR014048">
    <property type="entry name" value="MethylDNA_cys_MeTrfase_DNA-bd"/>
</dbReference>
<evidence type="ECO:0000256" key="7">
    <source>
        <dbReference type="ARBA" id="ARBA00023204"/>
    </source>
</evidence>
<dbReference type="GO" id="GO:0005737">
    <property type="term" value="C:cytoplasm"/>
    <property type="evidence" value="ECO:0007669"/>
    <property type="project" value="UniProtKB-SubCell"/>
</dbReference>
<dbReference type="PANTHER" id="PTHR10815:SF5">
    <property type="entry name" value="METHYLATED-DNA--PROTEIN-CYSTEINE METHYLTRANSFERASE"/>
    <property type="match status" value="1"/>
</dbReference>
<name>A0A5J4LE32_9ACTN</name>
<comment type="similarity">
    <text evidence="2 9">Belongs to the MGMT family.</text>
</comment>
<dbReference type="InterPro" id="IPR036388">
    <property type="entry name" value="WH-like_DNA-bd_sf"/>
</dbReference>
<dbReference type="InterPro" id="IPR036631">
    <property type="entry name" value="MGMT_N_sf"/>
</dbReference>
<gene>
    <name evidence="12" type="ORF">San01_14050</name>
</gene>
<proteinExistence type="inferred from homology"/>
<dbReference type="GO" id="GO:0006307">
    <property type="term" value="P:DNA alkylation repair"/>
    <property type="evidence" value="ECO:0007669"/>
    <property type="project" value="UniProtKB-UniRule"/>
</dbReference>
<evidence type="ECO:0000256" key="9">
    <source>
        <dbReference type="HAMAP-Rule" id="MF_00772"/>
    </source>
</evidence>
<dbReference type="NCBIfam" id="TIGR00589">
    <property type="entry name" value="ogt"/>
    <property type="match status" value="1"/>
</dbReference>
<dbReference type="EMBL" id="BLAG01000005">
    <property type="protein sequence ID" value="GES28918.1"/>
    <property type="molecule type" value="Genomic_DNA"/>
</dbReference>
<dbReference type="FunFam" id="1.10.10.10:FF:000214">
    <property type="entry name" value="Methylated-DNA--protein-cysteine methyltransferase"/>
    <property type="match status" value="1"/>
</dbReference>
<reference evidence="12 13" key="1">
    <citation type="submission" date="2019-10" db="EMBL/GenBank/DDBJ databases">
        <title>Whole genome shotgun sequence of Streptomyces angustmyceticus NBRC 3934.</title>
        <authorList>
            <person name="Hosoyama A."/>
            <person name="Ichikawa N."/>
            <person name="Kimura A."/>
            <person name="Kitahashi Y."/>
            <person name="Komaki H."/>
            <person name="Uohara A."/>
        </authorList>
    </citation>
    <scope>NUCLEOTIDE SEQUENCE [LARGE SCALE GENOMIC DNA]</scope>
    <source>
        <strain evidence="12 13">NBRC 3934</strain>
    </source>
</reference>
<comment type="caution">
    <text evidence="12">The sequence shown here is derived from an EMBL/GenBank/DDBJ whole genome shotgun (WGS) entry which is preliminary data.</text>
</comment>
<dbReference type="Gene3D" id="1.10.10.10">
    <property type="entry name" value="Winged helix-like DNA-binding domain superfamily/Winged helix DNA-binding domain"/>
    <property type="match status" value="1"/>
</dbReference>
<dbReference type="InterPro" id="IPR001497">
    <property type="entry name" value="MethylDNA_cys_MeTrfase_AS"/>
</dbReference>
<evidence type="ECO:0000256" key="6">
    <source>
        <dbReference type="ARBA" id="ARBA00022763"/>
    </source>
</evidence>
<dbReference type="InterPro" id="IPR023546">
    <property type="entry name" value="MGMT"/>
</dbReference>
<evidence type="ECO:0000256" key="8">
    <source>
        <dbReference type="ARBA" id="ARBA00049348"/>
    </source>
</evidence>
<keyword evidence="6 9" id="KW-0227">DNA damage</keyword>
<dbReference type="EC" id="2.1.1.63" evidence="9"/>
<evidence type="ECO:0000256" key="5">
    <source>
        <dbReference type="ARBA" id="ARBA00022679"/>
    </source>
</evidence>
<dbReference type="HAMAP" id="MF_00772">
    <property type="entry name" value="OGT"/>
    <property type="match status" value="1"/>
</dbReference>
<dbReference type="SUPFAM" id="SSF53155">
    <property type="entry name" value="Methylated DNA-protein cysteine methyltransferase domain"/>
    <property type="match status" value="1"/>
</dbReference>
<accession>A0A5J4LE32</accession>
<dbReference type="GeneID" id="96750553"/>
<dbReference type="AlphaFoldDB" id="A0A5J4LE32"/>
<dbReference type="Gene3D" id="3.30.160.70">
    <property type="entry name" value="Methylated DNA-protein cysteine methyltransferase domain"/>
    <property type="match status" value="1"/>
</dbReference>
<organism evidence="12 13">
    <name type="scientific">Streptomyces angustmyceticus</name>
    <dbReference type="NCBI Taxonomy" id="285578"/>
    <lineage>
        <taxon>Bacteria</taxon>
        <taxon>Bacillati</taxon>
        <taxon>Actinomycetota</taxon>
        <taxon>Actinomycetes</taxon>
        <taxon>Kitasatosporales</taxon>
        <taxon>Streptomycetaceae</taxon>
        <taxon>Streptomyces</taxon>
    </lineage>
</organism>
<evidence type="ECO:0000256" key="1">
    <source>
        <dbReference type="ARBA" id="ARBA00001286"/>
    </source>
</evidence>
<dbReference type="PANTHER" id="PTHR10815">
    <property type="entry name" value="METHYLATED-DNA--PROTEIN-CYSTEINE METHYLTRANSFERASE"/>
    <property type="match status" value="1"/>
</dbReference>
<dbReference type="GO" id="GO:0032259">
    <property type="term" value="P:methylation"/>
    <property type="evidence" value="ECO:0007669"/>
    <property type="project" value="UniProtKB-KW"/>
</dbReference>
<evidence type="ECO:0000313" key="13">
    <source>
        <dbReference type="Proteomes" id="UP000325598"/>
    </source>
</evidence>
<feature type="active site" description="Nucleophile; methyl group acceptor" evidence="9">
    <location>
        <position position="141"/>
    </location>
</feature>
<feature type="domain" description="Methylguanine DNA methyltransferase ribonuclease-like" evidence="11">
    <location>
        <begin position="20"/>
        <end position="86"/>
    </location>
</feature>
<dbReference type="Pfam" id="PF01035">
    <property type="entry name" value="DNA_binding_1"/>
    <property type="match status" value="1"/>
</dbReference>
<dbReference type="InterPro" id="IPR036217">
    <property type="entry name" value="MethylDNA_cys_MeTrfase_DNAb"/>
</dbReference>
<comment type="catalytic activity">
    <reaction evidence="8 9">
        <text>a 6-O-methyl-2'-deoxyguanosine in DNA + L-cysteinyl-[protein] = S-methyl-L-cysteinyl-[protein] + a 2'-deoxyguanosine in DNA</text>
        <dbReference type="Rhea" id="RHEA:24000"/>
        <dbReference type="Rhea" id="RHEA-COMP:10131"/>
        <dbReference type="Rhea" id="RHEA-COMP:10132"/>
        <dbReference type="Rhea" id="RHEA-COMP:11367"/>
        <dbReference type="Rhea" id="RHEA-COMP:11368"/>
        <dbReference type="ChEBI" id="CHEBI:29950"/>
        <dbReference type="ChEBI" id="CHEBI:82612"/>
        <dbReference type="ChEBI" id="CHEBI:85445"/>
        <dbReference type="ChEBI" id="CHEBI:85448"/>
        <dbReference type="EC" id="2.1.1.63"/>
    </reaction>
</comment>
<dbReference type="OrthoDB" id="9802228at2"/>
<evidence type="ECO:0000256" key="4">
    <source>
        <dbReference type="ARBA" id="ARBA00022603"/>
    </source>
</evidence>
<evidence type="ECO:0000259" key="10">
    <source>
        <dbReference type="Pfam" id="PF01035"/>
    </source>
</evidence>
<comment type="subcellular location">
    <subcellularLocation>
        <location evidence="9">Cytoplasm</location>
    </subcellularLocation>
</comment>
<keyword evidence="5 9" id="KW-0808">Transferase</keyword>
<keyword evidence="3 9" id="KW-0963">Cytoplasm</keyword>
<dbReference type="Pfam" id="PF02870">
    <property type="entry name" value="Methyltransf_1N"/>
    <property type="match status" value="1"/>
</dbReference>
<dbReference type="PROSITE" id="PS00374">
    <property type="entry name" value="MGMT"/>
    <property type="match status" value="1"/>
</dbReference>
<dbReference type="RefSeq" id="WP_086719345.1">
    <property type="nucleotide sequence ID" value="NZ_BLAG01000005.1"/>
</dbReference>
<dbReference type="CDD" id="cd06445">
    <property type="entry name" value="ATase"/>
    <property type="match status" value="1"/>
</dbReference>
<dbReference type="InterPro" id="IPR008332">
    <property type="entry name" value="MethylG_MeTrfase_N"/>
</dbReference>
<keyword evidence="13" id="KW-1185">Reference proteome</keyword>
<evidence type="ECO:0000259" key="11">
    <source>
        <dbReference type="Pfam" id="PF02870"/>
    </source>
</evidence>
<comment type="function">
    <text evidence="9">Involved in the cellular defense against the biological effects of O6-methylguanine (O6-MeG) and O4-methylthymine (O4-MeT) in DNA. Repairs the methylated nucleobase in DNA by stoichiometrically transferring the methyl group to a cysteine residue in the enzyme. This is a suicide reaction: the enzyme is irreversibly inactivated.</text>
</comment>